<gene>
    <name evidence="1" type="ORF">SAMN04488058_101292</name>
</gene>
<proteinExistence type="predicted"/>
<dbReference type="STRING" id="856736.SAMN04488058_101292"/>
<dbReference type="RefSeq" id="WP_092262730.1">
    <property type="nucleotide sequence ID" value="NZ_FNZA01000001.1"/>
</dbReference>
<dbReference type="AlphaFoldDB" id="A0A1H6SIX7"/>
<dbReference type="OrthoDB" id="70730at2"/>
<sequence>MAITFDDRALLAALTRLEQACDDLGGVADQVEGEALGHAILGARRSVYDTAASPNYQRTGDYLRGFQARARATKNAATVTVWNDVSYAPYIEYGVGPNEMTPQQILAQARANPMQPLYFGRSGLKHTVAGPAVYPATVFALWRMQTLFAGKVREAMR</sequence>
<dbReference type="EMBL" id="FNZA01000001">
    <property type="protein sequence ID" value="SEI66856.1"/>
    <property type="molecule type" value="Genomic_DNA"/>
</dbReference>
<keyword evidence="2" id="KW-1185">Reference proteome</keyword>
<reference evidence="2" key="1">
    <citation type="submission" date="2016-10" db="EMBL/GenBank/DDBJ databases">
        <authorList>
            <person name="Varghese N."/>
            <person name="Submissions S."/>
        </authorList>
    </citation>
    <scope>NUCLEOTIDE SEQUENCE [LARGE SCALE GENOMIC DNA]</scope>
    <source>
        <strain evidence="2">CGMCC 1.10218</strain>
    </source>
</reference>
<protein>
    <submittedName>
        <fullName evidence="1">Uncharacterized protein</fullName>
    </submittedName>
</protein>
<organism evidence="1 2">
    <name type="scientific">Deinococcus reticulitermitis</name>
    <dbReference type="NCBI Taxonomy" id="856736"/>
    <lineage>
        <taxon>Bacteria</taxon>
        <taxon>Thermotogati</taxon>
        <taxon>Deinococcota</taxon>
        <taxon>Deinococci</taxon>
        <taxon>Deinococcales</taxon>
        <taxon>Deinococcaceae</taxon>
        <taxon>Deinococcus</taxon>
    </lineage>
</organism>
<accession>A0A1H6SIX7</accession>
<dbReference type="Proteomes" id="UP000199223">
    <property type="component" value="Unassembled WGS sequence"/>
</dbReference>
<evidence type="ECO:0000313" key="2">
    <source>
        <dbReference type="Proteomes" id="UP000199223"/>
    </source>
</evidence>
<name>A0A1H6SIX7_9DEIO</name>
<evidence type="ECO:0000313" key="1">
    <source>
        <dbReference type="EMBL" id="SEI66856.1"/>
    </source>
</evidence>